<accession>A0A832G8M0</accession>
<evidence type="ECO:0000259" key="1">
    <source>
        <dbReference type="Pfam" id="PF13649"/>
    </source>
</evidence>
<reference evidence="2" key="1">
    <citation type="journal article" date="2020" name="mSystems">
        <title>Genome- and Community-Level Interaction Insights into Carbon Utilization and Element Cycling Functions of Hydrothermarchaeota in Hydrothermal Sediment.</title>
        <authorList>
            <person name="Zhou Z."/>
            <person name="Liu Y."/>
            <person name="Xu W."/>
            <person name="Pan J."/>
            <person name="Luo Z.H."/>
            <person name="Li M."/>
        </authorList>
    </citation>
    <scope>NUCLEOTIDE SEQUENCE [LARGE SCALE GENOMIC DNA]</scope>
    <source>
        <strain evidence="2">SpSt-500</strain>
    </source>
</reference>
<dbReference type="CDD" id="cd02440">
    <property type="entry name" value="AdoMet_MTases"/>
    <property type="match status" value="1"/>
</dbReference>
<evidence type="ECO:0000313" key="2">
    <source>
        <dbReference type="EMBL" id="HGT49268.1"/>
    </source>
</evidence>
<dbReference type="GO" id="GO:0008168">
    <property type="term" value="F:methyltransferase activity"/>
    <property type="evidence" value="ECO:0007669"/>
    <property type="project" value="UniProtKB-KW"/>
</dbReference>
<name>A0A832G8M0_9BACT</name>
<comment type="caution">
    <text evidence="2">The sequence shown here is derived from an EMBL/GenBank/DDBJ whole genome shotgun (WGS) entry which is preliminary data.</text>
</comment>
<keyword evidence="2" id="KW-0489">Methyltransferase</keyword>
<feature type="domain" description="Methyltransferase" evidence="1">
    <location>
        <begin position="53"/>
        <end position="147"/>
    </location>
</feature>
<organism evidence="2">
    <name type="scientific">Ignavibacterium album</name>
    <dbReference type="NCBI Taxonomy" id="591197"/>
    <lineage>
        <taxon>Bacteria</taxon>
        <taxon>Pseudomonadati</taxon>
        <taxon>Ignavibacteriota</taxon>
        <taxon>Ignavibacteria</taxon>
        <taxon>Ignavibacteriales</taxon>
        <taxon>Ignavibacteriaceae</taxon>
        <taxon>Ignavibacterium</taxon>
    </lineage>
</organism>
<gene>
    <name evidence="2" type="ORF">ENS56_14615</name>
</gene>
<dbReference type="AlphaFoldDB" id="A0A832G8M0"/>
<dbReference type="InterPro" id="IPR041698">
    <property type="entry name" value="Methyltransf_25"/>
</dbReference>
<dbReference type="SUPFAM" id="SSF53335">
    <property type="entry name" value="S-adenosyl-L-methionine-dependent methyltransferases"/>
    <property type="match status" value="1"/>
</dbReference>
<protein>
    <submittedName>
        <fullName evidence="2">Class I SAM-dependent methyltransferase</fullName>
    </submittedName>
</protein>
<sequence>MRPTNLNSEKVNLAFTKQSEIYDEYEKANALLSWMRQQVYDAVLPHLKKGSKILELNSGTGTDAIFFAKLGFDVLCNDLSDGMIKKISEKIKNENLQNRIKVLQCSYTELDKLYNEKFDFIFSNFGGLNCISDLRLVTTHFPKLLNDSGKVCLVIMPPVCPWEILQVFKGKFKFAFRRFDKSGADANVEGVSFKTYYFSANEIKSSLGSKFRIIHKRALGVFTPIPQMENFINKHKLLIKLFQKFDKVFSKHFPFNLVGDHLILIAEYKSTIK</sequence>
<dbReference type="GO" id="GO:0032259">
    <property type="term" value="P:methylation"/>
    <property type="evidence" value="ECO:0007669"/>
    <property type="project" value="UniProtKB-KW"/>
</dbReference>
<proteinExistence type="predicted"/>
<dbReference type="EMBL" id="DSVI01000027">
    <property type="protein sequence ID" value="HGT49268.1"/>
    <property type="molecule type" value="Genomic_DNA"/>
</dbReference>
<keyword evidence="2" id="KW-0808">Transferase</keyword>
<dbReference type="InterPro" id="IPR029063">
    <property type="entry name" value="SAM-dependent_MTases_sf"/>
</dbReference>
<dbReference type="Gene3D" id="3.40.50.150">
    <property type="entry name" value="Vaccinia Virus protein VP39"/>
    <property type="match status" value="1"/>
</dbReference>
<dbReference type="Pfam" id="PF13649">
    <property type="entry name" value="Methyltransf_25"/>
    <property type="match status" value="1"/>
</dbReference>